<keyword evidence="5" id="KW-1133">Transmembrane helix</keyword>
<evidence type="ECO:0000256" key="1">
    <source>
        <dbReference type="ARBA" id="ARBA00022630"/>
    </source>
</evidence>
<evidence type="ECO:0000313" key="6">
    <source>
        <dbReference type="EMBL" id="KKN41665.1"/>
    </source>
</evidence>
<feature type="transmembrane region" description="Helical" evidence="5">
    <location>
        <begin position="7"/>
        <end position="28"/>
    </location>
</feature>
<gene>
    <name evidence="6" type="ORF">LCGC14_0721110</name>
</gene>
<dbReference type="PANTHER" id="PTHR46175:SF4">
    <property type="entry name" value="BACTERIOOPSIN TRANSCRIPTIONAL ACTIVATOR"/>
    <property type="match status" value="1"/>
</dbReference>
<name>A0A0F9QCF1_9ZZZZ</name>
<keyword evidence="4" id="KW-0090">Biological rhythms</keyword>
<proteinExistence type="predicted"/>
<evidence type="ECO:0000256" key="4">
    <source>
        <dbReference type="ARBA" id="ARBA00023108"/>
    </source>
</evidence>
<dbReference type="EMBL" id="LAZR01001634">
    <property type="protein sequence ID" value="KKN41665.1"/>
    <property type="molecule type" value="Genomic_DNA"/>
</dbReference>
<evidence type="ECO:0000256" key="3">
    <source>
        <dbReference type="ARBA" id="ARBA00022737"/>
    </source>
</evidence>
<dbReference type="Gene3D" id="2.120.10.80">
    <property type="entry name" value="Kelch-type beta propeller"/>
    <property type="match status" value="2"/>
</dbReference>
<dbReference type="SUPFAM" id="SSF117281">
    <property type="entry name" value="Kelch motif"/>
    <property type="match status" value="2"/>
</dbReference>
<dbReference type="InterPro" id="IPR006652">
    <property type="entry name" value="Kelch_1"/>
</dbReference>
<keyword evidence="5" id="KW-0812">Transmembrane</keyword>
<dbReference type="SMART" id="SM00612">
    <property type="entry name" value="Kelch"/>
    <property type="match status" value="3"/>
</dbReference>
<dbReference type="AlphaFoldDB" id="A0A0F9QCF1"/>
<keyword evidence="2" id="KW-0288">FMN</keyword>
<evidence type="ECO:0000256" key="2">
    <source>
        <dbReference type="ARBA" id="ARBA00022643"/>
    </source>
</evidence>
<comment type="caution">
    <text evidence="6">The sequence shown here is derived from an EMBL/GenBank/DDBJ whole genome shotgun (WGS) entry which is preliminary data.</text>
</comment>
<accession>A0A0F9QCF1</accession>
<dbReference type="InterPro" id="IPR011498">
    <property type="entry name" value="Kelch_2"/>
</dbReference>
<keyword evidence="5" id="KW-0472">Membrane</keyword>
<reference evidence="6" key="1">
    <citation type="journal article" date="2015" name="Nature">
        <title>Complex archaea that bridge the gap between prokaryotes and eukaryotes.</title>
        <authorList>
            <person name="Spang A."/>
            <person name="Saw J.H."/>
            <person name="Jorgensen S.L."/>
            <person name="Zaremba-Niedzwiedzka K."/>
            <person name="Martijn J."/>
            <person name="Lind A.E."/>
            <person name="van Eijk R."/>
            <person name="Schleper C."/>
            <person name="Guy L."/>
            <person name="Ettema T.J."/>
        </authorList>
    </citation>
    <scope>NUCLEOTIDE SEQUENCE</scope>
</reference>
<evidence type="ECO:0000256" key="5">
    <source>
        <dbReference type="SAM" id="Phobius"/>
    </source>
</evidence>
<keyword evidence="1" id="KW-0285">Flavoprotein</keyword>
<sequence>MKKKTKYLSMVLAIIVISSGLVGIYLLVTFTESRTPVGRYGPGTVYDSQLQKTIIFGGGTQDISGFDLFNDTWTYDSTANIWGEIVTTNKPSERSGHTMVYDAVSHKTILFGGWGENIGLTNETWIYDSQTNQWTEVYPNSSPENRQSQAMYYDPIFQKVILFGGYRDSGPHFSDTWEYNYSNNTWTELNPSNSPSGRYGSRIVYDPINQRAILFGGRATSIMDDTWIYYYGNNTWTELNTTGSPDTRYWHGMVYDSHNHKVIVFGGRHDGAPGAALEDTWILDPSTNQWTEVLPSSHPSNRMDFSMVYDTNSQKTVLFGGFRFPGNTLGDAWTYAYSGNSWNIVLGEDP</sequence>
<dbReference type="Pfam" id="PF07646">
    <property type="entry name" value="Kelch_2"/>
    <property type="match status" value="1"/>
</dbReference>
<dbReference type="Pfam" id="PF24681">
    <property type="entry name" value="Kelch_KLHDC2_KLHL20_DRC7"/>
    <property type="match status" value="1"/>
</dbReference>
<protein>
    <submittedName>
        <fullName evidence="6">Uncharacterized protein</fullName>
    </submittedName>
</protein>
<organism evidence="6">
    <name type="scientific">marine sediment metagenome</name>
    <dbReference type="NCBI Taxonomy" id="412755"/>
    <lineage>
        <taxon>unclassified sequences</taxon>
        <taxon>metagenomes</taxon>
        <taxon>ecological metagenomes</taxon>
    </lineage>
</organism>
<dbReference type="InterPro" id="IPR015915">
    <property type="entry name" value="Kelch-typ_b-propeller"/>
</dbReference>
<keyword evidence="3" id="KW-0677">Repeat</keyword>
<dbReference type="PANTHER" id="PTHR46175">
    <property type="entry name" value="BACTERIOOPSIN TRANSCRIPTIONAL ACTIVATOR"/>
    <property type="match status" value="1"/>
</dbReference>